<evidence type="ECO:0000256" key="5">
    <source>
        <dbReference type="ARBA" id="ARBA00023136"/>
    </source>
</evidence>
<keyword evidence="5 6" id="KW-0472">Membrane</keyword>
<reference evidence="8 9" key="1">
    <citation type="journal article" date="2018" name="Nat. Biotechnol.">
        <title>A standardized bacterial taxonomy based on genome phylogeny substantially revises the tree of life.</title>
        <authorList>
            <person name="Parks D.H."/>
            <person name="Chuvochina M."/>
            <person name="Waite D.W."/>
            <person name="Rinke C."/>
            <person name="Skarshewski A."/>
            <person name="Chaumeil P.A."/>
            <person name="Hugenholtz P."/>
        </authorList>
    </citation>
    <scope>NUCLEOTIDE SEQUENCE [LARGE SCALE GENOMIC DNA]</scope>
    <source>
        <strain evidence="8">UBA10707</strain>
    </source>
</reference>
<dbReference type="Gene3D" id="1.20.1250.20">
    <property type="entry name" value="MFS general substrate transporter like domains"/>
    <property type="match status" value="2"/>
</dbReference>
<dbReference type="PROSITE" id="PS50850">
    <property type="entry name" value="MFS"/>
    <property type="match status" value="1"/>
</dbReference>
<dbReference type="PANTHER" id="PTHR43124:SF3">
    <property type="entry name" value="CHLORAMPHENICOL EFFLUX PUMP RV0191"/>
    <property type="match status" value="1"/>
</dbReference>
<evidence type="ECO:0000256" key="1">
    <source>
        <dbReference type="ARBA" id="ARBA00004651"/>
    </source>
</evidence>
<evidence type="ECO:0000259" key="7">
    <source>
        <dbReference type="PROSITE" id="PS50850"/>
    </source>
</evidence>
<dbReference type="EMBL" id="DOEK01000008">
    <property type="protein sequence ID" value="HBP28899.1"/>
    <property type="molecule type" value="Genomic_DNA"/>
</dbReference>
<evidence type="ECO:0000256" key="4">
    <source>
        <dbReference type="ARBA" id="ARBA00022989"/>
    </source>
</evidence>
<evidence type="ECO:0000256" key="3">
    <source>
        <dbReference type="ARBA" id="ARBA00022692"/>
    </source>
</evidence>
<dbReference type="AlphaFoldDB" id="A0A356LDJ3"/>
<proteinExistence type="predicted"/>
<dbReference type="SUPFAM" id="SSF103473">
    <property type="entry name" value="MFS general substrate transporter"/>
    <property type="match status" value="1"/>
</dbReference>
<dbReference type="GO" id="GO:0005886">
    <property type="term" value="C:plasma membrane"/>
    <property type="evidence" value="ECO:0007669"/>
    <property type="project" value="UniProtKB-SubCell"/>
</dbReference>
<feature type="transmembrane region" description="Helical" evidence="6">
    <location>
        <begin position="341"/>
        <end position="359"/>
    </location>
</feature>
<keyword evidence="3 6" id="KW-0812">Transmembrane</keyword>
<evidence type="ECO:0000256" key="2">
    <source>
        <dbReference type="ARBA" id="ARBA00022475"/>
    </source>
</evidence>
<dbReference type="InterPro" id="IPR036259">
    <property type="entry name" value="MFS_trans_sf"/>
</dbReference>
<feature type="transmembrane region" description="Helical" evidence="6">
    <location>
        <begin position="114"/>
        <end position="132"/>
    </location>
</feature>
<name>A0A356LDJ3_9BURK</name>
<feature type="transmembrane region" description="Helical" evidence="6">
    <location>
        <begin position="52"/>
        <end position="74"/>
    </location>
</feature>
<feature type="transmembrane region" description="Helical" evidence="6">
    <location>
        <begin position="371"/>
        <end position="390"/>
    </location>
</feature>
<feature type="transmembrane region" description="Helical" evidence="6">
    <location>
        <begin position="310"/>
        <end position="329"/>
    </location>
</feature>
<dbReference type="Pfam" id="PF07690">
    <property type="entry name" value="MFS_1"/>
    <property type="match status" value="1"/>
</dbReference>
<dbReference type="GO" id="GO:0022857">
    <property type="term" value="F:transmembrane transporter activity"/>
    <property type="evidence" value="ECO:0007669"/>
    <property type="project" value="InterPro"/>
</dbReference>
<feature type="transmembrane region" description="Helical" evidence="6">
    <location>
        <begin position="17"/>
        <end position="40"/>
    </location>
</feature>
<organism evidence="8 9">
    <name type="scientific">Advenella kashmirensis</name>
    <dbReference type="NCBI Taxonomy" id="310575"/>
    <lineage>
        <taxon>Bacteria</taxon>
        <taxon>Pseudomonadati</taxon>
        <taxon>Pseudomonadota</taxon>
        <taxon>Betaproteobacteria</taxon>
        <taxon>Burkholderiales</taxon>
        <taxon>Alcaligenaceae</taxon>
    </lineage>
</organism>
<evidence type="ECO:0000313" key="8">
    <source>
        <dbReference type="EMBL" id="HBP28899.1"/>
    </source>
</evidence>
<gene>
    <name evidence="8" type="ORF">DD666_05720</name>
</gene>
<feature type="transmembrane region" description="Helical" evidence="6">
    <location>
        <begin position="173"/>
        <end position="196"/>
    </location>
</feature>
<feature type="transmembrane region" description="Helical" evidence="6">
    <location>
        <begin position="249"/>
        <end position="270"/>
    </location>
</feature>
<feature type="transmembrane region" description="Helical" evidence="6">
    <location>
        <begin position="86"/>
        <end position="108"/>
    </location>
</feature>
<dbReference type="CDD" id="cd17324">
    <property type="entry name" value="MFS_NepI_like"/>
    <property type="match status" value="1"/>
</dbReference>
<feature type="transmembrane region" description="Helical" evidence="6">
    <location>
        <begin position="282"/>
        <end position="304"/>
    </location>
</feature>
<sequence length="407" mass="41626">MNSSPTVSEQADARHPWLAVVAVGLATFCVVTTEMLPVGLLTPIAQTLDTSAGTAGLMISLPALLAAMFAPLVVMAAGGTDRRRILCGLLGLLVIANIAGALAPSMAWMLATRILVGFCIGGIWAIAAGLAFRLVPNHAVGLATSIIFGGVAAASVLGVPLGALVGQMWGWRWAFGCMAMLSGLVLALHVAVIPALPVARSASVRQFGTQLGNRQLQVGLALTLLLVAGHFIAFTFVRPLLLSVSGFDVQWIGGLLFAYGIAGIAGNFLMGILAARYTQQTLLAIALGLLLTPALFLLVGRSPLGGGVTLLIWGLAYGGVSVGLMTWMMKAAAGAVEVATALYVGAFNVGIALGSWLGGQMVDSLGLTANLWLAEAFAAAAVLLCFTIGLRQYKAVTGGGRAHATPG</sequence>
<feature type="transmembrane region" description="Helical" evidence="6">
    <location>
        <begin position="139"/>
        <end position="161"/>
    </location>
</feature>
<comment type="caution">
    <text evidence="8">The sequence shown here is derived from an EMBL/GenBank/DDBJ whole genome shotgun (WGS) entry which is preliminary data.</text>
</comment>
<feature type="domain" description="Major facilitator superfamily (MFS) profile" evidence="7">
    <location>
        <begin position="19"/>
        <end position="393"/>
    </location>
</feature>
<dbReference type="Proteomes" id="UP000264036">
    <property type="component" value="Unassembled WGS sequence"/>
</dbReference>
<evidence type="ECO:0000256" key="6">
    <source>
        <dbReference type="SAM" id="Phobius"/>
    </source>
</evidence>
<feature type="transmembrane region" description="Helical" evidence="6">
    <location>
        <begin position="216"/>
        <end position="237"/>
    </location>
</feature>
<protein>
    <submittedName>
        <fullName evidence="8">MFS transporter</fullName>
    </submittedName>
</protein>
<evidence type="ECO:0000313" key="9">
    <source>
        <dbReference type="Proteomes" id="UP000264036"/>
    </source>
</evidence>
<dbReference type="PANTHER" id="PTHR43124">
    <property type="entry name" value="PURINE EFFLUX PUMP PBUE"/>
    <property type="match status" value="1"/>
</dbReference>
<comment type="subcellular location">
    <subcellularLocation>
        <location evidence="1">Cell membrane</location>
        <topology evidence="1">Multi-pass membrane protein</topology>
    </subcellularLocation>
</comment>
<dbReference type="InterPro" id="IPR020846">
    <property type="entry name" value="MFS_dom"/>
</dbReference>
<dbReference type="InterPro" id="IPR050189">
    <property type="entry name" value="MFS_Efflux_Transporters"/>
</dbReference>
<accession>A0A356LDJ3</accession>
<keyword evidence="2" id="KW-1003">Cell membrane</keyword>
<dbReference type="InterPro" id="IPR011701">
    <property type="entry name" value="MFS"/>
</dbReference>
<keyword evidence="4 6" id="KW-1133">Transmembrane helix</keyword>